<accession>A0A1T4MWP9</accession>
<dbReference type="Pfam" id="PF13263">
    <property type="entry name" value="PHP_C"/>
    <property type="match status" value="1"/>
</dbReference>
<sequence>MIEEYPFLYETHLHTSQSSACAHNSGKEMAMAAKQYGYTGIVVTDHNWGGNTCIPKSLPWGEWVDEFAKGYYDARECGDKIDLDVFWGYEAGYNGTEFLIHGTTPEWLKAHPELRDATVEEQFEIVHNCGGIVVHAHPYREEYYIPEIRLFPKFVDAVEGVNATHSCHKSVSHNDPGYDDRAIAYANKENLPMTAGSDVHSTVMFGGGMAFKKRLKSSKELCEEILRGTDYILTNGDRYYDHKGNVIG</sequence>
<dbReference type="Proteomes" id="UP000189857">
    <property type="component" value="Unassembled WGS sequence"/>
</dbReference>
<gene>
    <name evidence="2" type="ORF">SAMN02745110_01353</name>
</gene>
<evidence type="ECO:0000259" key="1">
    <source>
        <dbReference type="Pfam" id="PF02811"/>
    </source>
</evidence>
<evidence type="ECO:0000313" key="3">
    <source>
        <dbReference type="Proteomes" id="UP000189857"/>
    </source>
</evidence>
<feature type="domain" description="PHP" evidence="1">
    <location>
        <begin position="11"/>
        <end position="113"/>
    </location>
</feature>
<dbReference type="CDD" id="cd07432">
    <property type="entry name" value="PHP_HisPPase"/>
    <property type="match status" value="1"/>
</dbReference>
<dbReference type="Pfam" id="PF02811">
    <property type="entry name" value="PHP"/>
    <property type="match status" value="1"/>
</dbReference>
<dbReference type="RefSeq" id="WP_090168516.1">
    <property type="nucleotide sequence ID" value="NZ_FMTO01000007.1"/>
</dbReference>
<dbReference type="InterPro" id="IPR052018">
    <property type="entry name" value="PHP_domain"/>
</dbReference>
<dbReference type="EMBL" id="FUXA01000008">
    <property type="protein sequence ID" value="SJZ71205.1"/>
    <property type="molecule type" value="Genomic_DNA"/>
</dbReference>
<protein>
    <recommendedName>
        <fullName evidence="1">PHP domain-containing protein</fullName>
    </recommendedName>
</protein>
<dbReference type="Gene3D" id="3.20.20.140">
    <property type="entry name" value="Metal-dependent hydrolases"/>
    <property type="match status" value="1"/>
</dbReference>
<dbReference type="InterPro" id="IPR004013">
    <property type="entry name" value="PHP_dom"/>
</dbReference>
<evidence type="ECO:0000313" key="2">
    <source>
        <dbReference type="EMBL" id="SJZ71205.1"/>
    </source>
</evidence>
<dbReference type="AlphaFoldDB" id="A0A1T4MWP9"/>
<dbReference type="SUPFAM" id="SSF89550">
    <property type="entry name" value="PHP domain-like"/>
    <property type="match status" value="1"/>
</dbReference>
<keyword evidence="3" id="KW-1185">Reference proteome</keyword>
<dbReference type="PANTHER" id="PTHR42924">
    <property type="entry name" value="EXONUCLEASE"/>
    <property type="match status" value="1"/>
</dbReference>
<proteinExistence type="predicted"/>
<dbReference type="InterPro" id="IPR016195">
    <property type="entry name" value="Pol/histidinol_Pase-like"/>
</dbReference>
<dbReference type="PANTHER" id="PTHR42924:SF3">
    <property type="entry name" value="POLYMERASE_HISTIDINOL PHOSPHATASE N-TERMINAL DOMAIN-CONTAINING PROTEIN"/>
    <property type="match status" value="1"/>
</dbReference>
<dbReference type="OrthoDB" id="9777619at2"/>
<organism evidence="2 3">
    <name type="scientific">Eubacterium ruminantium</name>
    <dbReference type="NCBI Taxonomy" id="42322"/>
    <lineage>
        <taxon>Bacteria</taxon>
        <taxon>Bacillati</taxon>
        <taxon>Bacillota</taxon>
        <taxon>Clostridia</taxon>
        <taxon>Eubacteriales</taxon>
        <taxon>Eubacteriaceae</taxon>
        <taxon>Eubacterium</taxon>
    </lineage>
</organism>
<reference evidence="2 3" key="1">
    <citation type="submission" date="2017-02" db="EMBL/GenBank/DDBJ databases">
        <authorList>
            <person name="Peterson S.W."/>
        </authorList>
    </citation>
    <scope>NUCLEOTIDE SEQUENCE [LARGE SCALE GENOMIC DNA]</scope>
    <source>
        <strain evidence="2 3">ATCC 17233</strain>
    </source>
</reference>
<name>A0A1T4MWP9_9FIRM</name>
<dbReference type="GO" id="GO:0004534">
    <property type="term" value="F:5'-3' RNA exonuclease activity"/>
    <property type="evidence" value="ECO:0007669"/>
    <property type="project" value="TreeGrafter"/>
</dbReference>
<dbReference type="GO" id="GO:0035312">
    <property type="term" value="F:5'-3' DNA exonuclease activity"/>
    <property type="evidence" value="ECO:0007669"/>
    <property type="project" value="TreeGrafter"/>
</dbReference>